<organism evidence="2">
    <name type="scientific">Guillardia theta</name>
    <name type="common">Cryptophyte</name>
    <name type="synonym">Cryptomonas phi</name>
    <dbReference type="NCBI Taxonomy" id="55529"/>
    <lineage>
        <taxon>Eukaryota</taxon>
        <taxon>Cryptophyceae</taxon>
        <taxon>Pyrenomonadales</taxon>
        <taxon>Geminigeraceae</taxon>
        <taxon>Guillardia</taxon>
    </lineage>
</organism>
<accession>A0A7S4KUH2</accession>
<evidence type="ECO:0000259" key="1">
    <source>
        <dbReference type="Pfam" id="PF20179"/>
    </source>
</evidence>
<reference evidence="2" key="1">
    <citation type="submission" date="2021-01" db="EMBL/GenBank/DDBJ databases">
        <authorList>
            <person name="Corre E."/>
            <person name="Pelletier E."/>
            <person name="Niang G."/>
            <person name="Scheremetjew M."/>
            <person name="Finn R."/>
            <person name="Kale V."/>
            <person name="Holt S."/>
            <person name="Cochrane G."/>
            <person name="Meng A."/>
            <person name="Brown T."/>
            <person name="Cohen L."/>
        </authorList>
    </citation>
    <scope>NUCLEOTIDE SEQUENCE</scope>
    <source>
        <strain evidence="2">CCMP 2712</strain>
    </source>
</reference>
<dbReference type="InterPro" id="IPR046824">
    <property type="entry name" value="Mss51-like_C"/>
</dbReference>
<evidence type="ECO:0000313" key="2">
    <source>
        <dbReference type="EMBL" id="CAE2305159.1"/>
    </source>
</evidence>
<name>A0A7S4KUH2_GUITH</name>
<proteinExistence type="predicted"/>
<dbReference type="EMBL" id="HBKN01023151">
    <property type="protein sequence ID" value="CAE2305159.1"/>
    <property type="molecule type" value="Transcribed_RNA"/>
</dbReference>
<gene>
    <name evidence="2" type="ORF">GTHE00462_LOCUS18180</name>
</gene>
<dbReference type="PANTHER" id="PTHR28069">
    <property type="entry name" value="GH20023P"/>
    <property type="match status" value="1"/>
</dbReference>
<feature type="domain" description="Mitochondrial splicing suppressor 51-like C-terminal" evidence="1">
    <location>
        <begin position="205"/>
        <end position="384"/>
    </location>
</feature>
<dbReference type="AlphaFoldDB" id="A0A7S4KUH2"/>
<sequence>MMSIHRLSSSIISSSSSPAWRVARVPSRGFFGLFGKGKKEKGVEIDANRLIEEATRRDEPLSPMLEHPAPTIRNLAEQYAKIGKGCGSCSESYQGYSCPKSGFPSHCRKECNLSDKAYQKVVNDLREIQQDLRDLHSGRKFPEFDFPGPPTNAWNRVELLNWISFLSDRGFKNALGNKIGYTRTDEEKWIEARSIRIISSVFTYPLTIAHAIFWSAALGDPSNLAKKDEDGNLIPQRITILGPRAEATLPPRAWVELCAIFPEAAFDIHFVGPEIPDDHHDRVLEIAELRLTMTWTKAFYQDVHEYHDLPDLFVAYNSGIGYGSAQDTWRDALELVFNKSNFKPILFTSHSKEDSARDYSYLSRRQDCKFLTRPAENPFMSYKKDVAVNNLKYIIQSNHSYALVRGAPPDGVIPGDSLWEKLKYALK</sequence>
<dbReference type="Pfam" id="PF20179">
    <property type="entry name" value="MSS51_C"/>
    <property type="match status" value="1"/>
</dbReference>
<dbReference type="PANTHER" id="PTHR28069:SF1">
    <property type="entry name" value="PROTEIN MSS51, MITOCHONDRIAL"/>
    <property type="match status" value="1"/>
</dbReference>
<protein>
    <recommendedName>
        <fullName evidence="1">Mitochondrial splicing suppressor 51-like C-terminal domain-containing protein</fullName>
    </recommendedName>
</protein>